<dbReference type="OrthoDB" id="540004at2759"/>
<dbReference type="SUPFAM" id="SSF53335">
    <property type="entry name" value="S-adenosyl-L-methionine-dependent methyltransferases"/>
    <property type="match status" value="1"/>
</dbReference>
<proteinExistence type="predicted"/>
<dbReference type="CDD" id="cd02440">
    <property type="entry name" value="AdoMet_MTases"/>
    <property type="match status" value="1"/>
</dbReference>
<dbReference type="EMBL" id="KV748703">
    <property type="protein sequence ID" value="OCL13556.1"/>
    <property type="molecule type" value="Genomic_DNA"/>
</dbReference>
<dbReference type="Pfam" id="PF13649">
    <property type="entry name" value="Methyltransf_25"/>
    <property type="match status" value="1"/>
</dbReference>
<organism evidence="2 3">
    <name type="scientific">Glonium stellatum</name>
    <dbReference type="NCBI Taxonomy" id="574774"/>
    <lineage>
        <taxon>Eukaryota</taxon>
        <taxon>Fungi</taxon>
        <taxon>Dikarya</taxon>
        <taxon>Ascomycota</taxon>
        <taxon>Pezizomycotina</taxon>
        <taxon>Dothideomycetes</taxon>
        <taxon>Pleosporomycetidae</taxon>
        <taxon>Gloniales</taxon>
        <taxon>Gloniaceae</taxon>
        <taxon>Glonium</taxon>
    </lineage>
</organism>
<evidence type="ECO:0000259" key="1">
    <source>
        <dbReference type="Pfam" id="PF13649"/>
    </source>
</evidence>
<reference evidence="2 3" key="1">
    <citation type="journal article" date="2016" name="Nat. Commun.">
        <title>Ectomycorrhizal ecology is imprinted in the genome of the dominant symbiotic fungus Cenococcum geophilum.</title>
        <authorList>
            <consortium name="DOE Joint Genome Institute"/>
            <person name="Peter M."/>
            <person name="Kohler A."/>
            <person name="Ohm R.A."/>
            <person name="Kuo A."/>
            <person name="Krutzmann J."/>
            <person name="Morin E."/>
            <person name="Arend M."/>
            <person name="Barry K.W."/>
            <person name="Binder M."/>
            <person name="Choi C."/>
            <person name="Clum A."/>
            <person name="Copeland A."/>
            <person name="Grisel N."/>
            <person name="Haridas S."/>
            <person name="Kipfer T."/>
            <person name="LaButti K."/>
            <person name="Lindquist E."/>
            <person name="Lipzen A."/>
            <person name="Maire R."/>
            <person name="Meier B."/>
            <person name="Mihaltcheva S."/>
            <person name="Molinier V."/>
            <person name="Murat C."/>
            <person name="Poggeler S."/>
            <person name="Quandt C.A."/>
            <person name="Sperisen C."/>
            <person name="Tritt A."/>
            <person name="Tisserant E."/>
            <person name="Crous P.W."/>
            <person name="Henrissat B."/>
            <person name="Nehls U."/>
            <person name="Egli S."/>
            <person name="Spatafora J.W."/>
            <person name="Grigoriev I.V."/>
            <person name="Martin F.M."/>
        </authorList>
    </citation>
    <scope>NUCLEOTIDE SEQUENCE [LARGE SCALE GENOMIC DNA]</scope>
    <source>
        <strain evidence="2 3">CBS 207.34</strain>
    </source>
</reference>
<dbReference type="InterPro" id="IPR029063">
    <property type="entry name" value="SAM-dependent_MTases_sf"/>
</dbReference>
<dbReference type="PANTHER" id="PTHR43591">
    <property type="entry name" value="METHYLTRANSFERASE"/>
    <property type="match status" value="1"/>
</dbReference>
<accession>A0A8E2FBF5</accession>
<dbReference type="GO" id="GO:0008168">
    <property type="term" value="F:methyltransferase activity"/>
    <property type="evidence" value="ECO:0007669"/>
    <property type="project" value="UniProtKB-KW"/>
</dbReference>
<evidence type="ECO:0000313" key="2">
    <source>
        <dbReference type="EMBL" id="OCL13556.1"/>
    </source>
</evidence>
<keyword evidence="3" id="KW-1185">Reference proteome</keyword>
<sequence>MSLNANLESEQKQTDQLIYLSSQDIKHGIKTTYDAIATRYLAWTKPSHGTRLQYIQKLTPYLTATSSESEDIYILELGCGAGVPTTQFLTAQPGVHVTANDISSAQLALAAQNLPPDKVVFVHGDMMTLNFPPNTFSAVVSMYSLIHLPRDEQATLLHRIFRWLKPGGWFLANFGAEEDAGSTESEWLGERVEGGGMFWSAWGSEKTCEILEENGFRIKIKDVVREAEKEASKDDVMFLWVVAEKSYGITS</sequence>
<dbReference type="GO" id="GO:0032259">
    <property type="term" value="P:methylation"/>
    <property type="evidence" value="ECO:0007669"/>
    <property type="project" value="UniProtKB-KW"/>
</dbReference>
<dbReference type="Proteomes" id="UP000250140">
    <property type="component" value="Unassembled WGS sequence"/>
</dbReference>
<dbReference type="Gene3D" id="3.40.50.150">
    <property type="entry name" value="Vaccinia Virus protein VP39"/>
    <property type="match status" value="1"/>
</dbReference>
<protein>
    <submittedName>
        <fullName evidence="2">S-adenosyl-L-methionine-dependent methyltransferase</fullName>
    </submittedName>
</protein>
<gene>
    <name evidence="2" type="ORF">AOQ84DRAFT_332471</name>
</gene>
<dbReference type="AlphaFoldDB" id="A0A8E2FBF5"/>
<dbReference type="InterPro" id="IPR041698">
    <property type="entry name" value="Methyltransf_25"/>
</dbReference>
<evidence type="ECO:0000313" key="3">
    <source>
        <dbReference type="Proteomes" id="UP000250140"/>
    </source>
</evidence>
<name>A0A8E2FBF5_9PEZI</name>
<keyword evidence="2" id="KW-0489">Methyltransferase</keyword>
<feature type="domain" description="Methyltransferase" evidence="1">
    <location>
        <begin position="74"/>
        <end position="168"/>
    </location>
</feature>
<keyword evidence="2" id="KW-0808">Transferase</keyword>